<dbReference type="PROSITE" id="PS00041">
    <property type="entry name" value="HTH_ARAC_FAMILY_1"/>
    <property type="match status" value="1"/>
</dbReference>
<dbReference type="InterPro" id="IPR018062">
    <property type="entry name" value="HTH_AraC-typ_CS"/>
</dbReference>
<dbReference type="SUPFAM" id="SSF51215">
    <property type="entry name" value="Regulatory protein AraC"/>
    <property type="match status" value="1"/>
</dbReference>
<keyword evidence="2" id="KW-0238">DNA-binding</keyword>
<name>A0ABY4RU95_9BACL</name>
<dbReference type="InterPro" id="IPR018060">
    <property type="entry name" value="HTH_AraC"/>
</dbReference>
<dbReference type="InterPro" id="IPR009057">
    <property type="entry name" value="Homeodomain-like_sf"/>
</dbReference>
<accession>A0ABY4RU95</accession>
<dbReference type="SUPFAM" id="SSF46689">
    <property type="entry name" value="Homeodomain-like"/>
    <property type="match status" value="2"/>
</dbReference>
<evidence type="ECO:0000313" key="7">
    <source>
        <dbReference type="Proteomes" id="UP001057134"/>
    </source>
</evidence>
<sequence>MISVQEYSHEYADRWVHEADSFDTAGGLYFVHMGHNVAKSNYSLGPRRTGHYTIHFVREGRVRFLYGSQEVILGKGDMFCKFPHVPYSYRLVSSESRLRMIWFGFNGSQVPELMTMAGITPELMYQRKVVDPDLESVFHQMTQLPKNLGRKQLILWNSLMLRIFAKLLPDRKAEADPRMPDFWLKKSLDFIHTCYAEKITVSDIAAYVNIHRTHFSKTFTEQIGMPPVKYLQKVRLDQAAQLLKETSMPVTEIALTVGYPDLFSFTRAFTRQLGCPPSRLRSAPPFTAP</sequence>
<organism evidence="6 7">
    <name type="scientific">Paenibacillus konkukensis</name>
    <dbReference type="NCBI Taxonomy" id="2020716"/>
    <lineage>
        <taxon>Bacteria</taxon>
        <taxon>Bacillati</taxon>
        <taxon>Bacillota</taxon>
        <taxon>Bacilli</taxon>
        <taxon>Bacillales</taxon>
        <taxon>Paenibacillaceae</taxon>
        <taxon>Paenibacillus</taxon>
    </lineage>
</organism>
<proteinExistence type="predicted"/>
<reference evidence="6" key="1">
    <citation type="submission" date="2018-02" db="EMBL/GenBank/DDBJ databases">
        <authorList>
            <person name="Kim S.-K."/>
            <person name="Jung H.-I."/>
            <person name="Lee S.-W."/>
        </authorList>
    </citation>
    <scope>NUCLEOTIDE SEQUENCE</scope>
    <source>
        <strain evidence="6">SK3146</strain>
    </source>
</reference>
<dbReference type="Pfam" id="PF12833">
    <property type="entry name" value="HTH_18"/>
    <property type="match status" value="1"/>
</dbReference>
<keyword evidence="3" id="KW-0010">Activator</keyword>
<dbReference type="Gene3D" id="2.60.120.280">
    <property type="entry name" value="Regulatory protein AraC"/>
    <property type="match status" value="1"/>
</dbReference>
<dbReference type="Pfam" id="PF02311">
    <property type="entry name" value="AraC_binding"/>
    <property type="match status" value="1"/>
</dbReference>
<dbReference type="Gene3D" id="1.10.10.60">
    <property type="entry name" value="Homeodomain-like"/>
    <property type="match status" value="2"/>
</dbReference>
<protein>
    <submittedName>
        <fullName evidence="6">HTH-type transcriptional activator Btr</fullName>
    </submittedName>
</protein>
<dbReference type="EMBL" id="CP027059">
    <property type="protein sequence ID" value="UQZ85592.1"/>
    <property type="molecule type" value="Genomic_DNA"/>
</dbReference>
<dbReference type="PANTHER" id="PTHR46796">
    <property type="entry name" value="HTH-TYPE TRANSCRIPTIONAL ACTIVATOR RHAS-RELATED"/>
    <property type="match status" value="1"/>
</dbReference>
<evidence type="ECO:0000313" key="6">
    <source>
        <dbReference type="EMBL" id="UQZ85592.1"/>
    </source>
</evidence>
<evidence type="ECO:0000256" key="3">
    <source>
        <dbReference type="ARBA" id="ARBA00023159"/>
    </source>
</evidence>
<dbReference type="SMART" id="SM00342">
    <property type="entry name" value="HTH_ARAC"/>
    <property type="match status" value="1"/>
</dbReference>
<keyword evidence="1" id="KW-0805">Transcription regulation</keyword>
<gene>
    <name evidence="6" type="primary">btr_21</name>
    <name evidence="6" type="ORF">SK3146_04881</name>
</gene>
<dbReference type="RefSeq" id="WP_249861208.1">
    <property type="nucleotide sequence ID" value="NZ_CP027059.1"/>
</dbReference>
<dbReference type="PROSITE" id="PS01124">
    <property type="entry name" value="HTH_ARAC_FAMILY_2"/>
    <property type="match status" value="1"/>
</dbReference>
<keyword evidence="7" id="KW-1185">Reference proteome</keyword>
<feature type="domain" description="HTH araC/xylS-type" evidence="5">
    <location>
        <begin position="185"/>
        <end position="283"/>
    </location>
</feature>
<evidence type="ECO:0000256" key="4">
    <source>
        <dbReference type="ARBA" id="ARBA00023163"/>
    </source>
</evidence>
<dbReference type="Proteomes" id="UP001057134">
    <property type="component" value="Chromosome"/>
</dbReference>
<evidence type="ECO:0000256" key="1">
    <source>
        <dbReference type="ARBA" id="ARBA00023015"/>
    </source>
</evidence>
<dbReference type="InterPro" id="IPR003313">
    <property type="entry name" value="AraC-bd"/>
</dbReference>
<keyword evidence="4" id="KW-0804">Transcription</keyword>
<reference evidence="6" key="2">
    <citation type="journal article" date="2021" name="J Anim Sci Technol">
        <title>Complete genome sequence of Paenibacillus konkukensis sp. nov. SK3146 as a potential probiotic strain.</title>
        <authorList>
            <person name="Jung H.I."/>
            <person name="Park S."/>
            <person name="Niu K.M."/>
            <person name="Lee S.W."/>
            <person name="Kothari D."/>
            <person name="Yi K.J."/>
            <person name="Kim S.K."/>
        </authorList>
    </citation>
    <scope>NUCLEOTIDE SEQUENCE</scope>
    <source>
        <strain evidence="6">SK3146</strain>
    </source>
</reference>
<evidence type="ECO:0000256" key="2">
    <source>
        <dbReference type="ARBA" id="ARBA00023125"/>
    </source>
</evidence>
<dbReference type="InterPro" id="IPR037923">
    <property type="entry name" value="HTH-like"/>
</dbReference>
<evidence type="ECO:0000259" key="5">
    <source>
        <dbReference type="PROSITE" id="PS01124"/>
    </source>
</evidence>
<dbReference type="InterPro" id="IPR050204">
    <property type="entry name" value="AraC_XylS_family_regulators"/>
</dbReference>